<organism evidence="4 5">
    <name type="scientific">Nothobranchius furzeri</name>
    <name type="common">Turquoise killifish</name>
    <dbReference type="NCBI Taxonomy" id="105023"/>
    <lineage>
        <taxon>Eukaryota</taxon>
        <taxon>Metazoa</taxon>
        <taxon>Chordata</taxon>
        <taxon>Craniata</taxon>
        <taxon>Vertebrata</taxon>
        <taxon>Euteleostomi</taxon>
        <taxon>Actinopterygii</taxon>
        <taxon>Neopterygii</taxon>
        <taxon>Teleostei</taxon>
        <taxon>Neoteleostei</taxon>
        <taxon>Acanthomorphata</taxon>
        <taxon>Ovalentaria</taxon>
        <taxon>Atherinomorphae</taxon>
        <taxon>Cyprinodontiformes</taxon>
        <taxon>Nothobranchiidae</taxon>
        <taxon>Nothobranchius</taxon>
    </lineage>
</organism>
<gene>
    <name evidence="4" type="primary">pbxip1</name>
    <name evidence="4" type="ORF">G4P62_005885</name>
</gene>
<feature type="compositionally biased region" description="Basic and acidic residues" evidence="3">
    <location>
        <begin position="141"/>
        <end position="150"/>
    </location>
</feature>
<feature type="compositionally biased region" description="Polar residues" evidence="3">
    <location>
        <begin position="207"/>
        <end position="216"/>
    </location>
</feature>
<accession>A0A9D2YV80</accession>
<evidence type="ECO:0000256" key="1">
    <source>
        <dbReference type="ARBA" id="ARBA00023054"/>
    </source>
</evidence>
<keyword evidence="1 2" id="KW-0175">Coiled coil</keyword>
<comment type="caution">
    <text evidence="4">The sequence shown here is derived from an EMBL/GenBank/DDBJ whole genome shotgun (WGS) entry which is preliminary data.</text>
</comment>
<feature type="region of interest" description="Disordered" evidence="3">
    <location>
        <begin position="421"/>
        <end position="722"/>
    </location>
</feature>
<feature type="compositionally biased region" description="Basic and acidic residues" evidence="3">
    <location>
        <begin position="576"/>
        <end position="693"/>
    </location>
</feature>
<dbReference type="GO" id="GO:0016020">
    <property type="term" value="C:membrane"/>
    <property type="evidence" value="ECO:0007669"/>
    <property type="project" value="TreeGrafter"/>
</dbReference>
<dbReference type="EMBL" id="JAAVVJ010000003">
    <property type="protein sequence ID" value="KAF7227271.1"/>
    <property type="molecule type" value="Genomic_DNA"/>
</dbReference>
<feature type="region of interest" description="Disordered" evidence="3">
    <location>
        <begin position="1"/>
        <end position="239"/>
    </location>
</feature>
<evidence type="ECO:0000313" key="5">
    <source>
        <dbReference type="Proteomes" id="UP000822369"/>
    </source>
</evidence>
<dbReference type="Proteomes" id="UP000822369">
    <property type="component" value="Chromosome 3"/>
</dbReference>
<evidence type="ECO:0000256" key="3">
    <source>
        <dbReference type="SAM" id="MobiDB-lite"/>
    </source>
</evidence>
<dbReference type="AlphaFoldDB" id="A0A9D2YV80"/>
<feature type="compositionally biased region" description="Polar residues" evidence="3">
    <location>
        <begin position="432"/>
        <end position="451"/>
    </location>
</feature>
<feature type="compositionally biased region" description="Basic and acidic residues" evidence="3">
    <location>
        <begin position="159"/>
        <end position="194"/>
    </location>
</feature>
<feature type="compositionally biased region" description="Polar residues" evidence="3">
    <location>
        <begin position="7"/>
        <end position="18"/>
    </location>
</feature>
<dbReference type="PANTHER" id="PTHR28638:SF3">
    <property type="entry name" value="PRE-B-CELL LEUKEMIA TRANSCRIPTION FACTOR-INTERACTING PROTEIN 1 ISOFORM X1"/>
    <property type="match status" value="1"/>
</dbReference>
<feature type="coiled-coil region" evidence="2">
    <location>
        <begin position="329"/>
        <end position="404"/>
    </location>
</feature>
<reference evidence="4" key="1">
    <citation type="submission" date="2020-03" db="EMBL/GenBank/DDBJ databases">
        <title>Intra-Species Differences in Population Size shape Life History and Genome Evolution.</title>
        <authorList>
            <person name="Willemsen D."/>
            <person name="Cui R."/>
            <person name="Valenzano D.R."/>
        </authorList>
    </citation>
    <scope>NUCLEOTIDE SEQUENCE</scope>
    <source>
        <strain evidence="4">GRZ</strain>
        <tissue evidence="4">Whole</tissue>
    </source>
</reference>
<dbReference type="InterPro" id="IPR051990">
    <property type="entry name" value="CCPG1/PBIP1"/>
</dbReference>
<feature type="compositionally biased region" description="Polar residues" evidence="3">
    <location>
        <begin position="76"/>
        <end position="85"/>
    </location>
</feature>
<name>A0A9D2YV80_NOTFU</name>
<proteinExistence type="predicted"/>
<feature type="compositionally biased region" description="Basic and acidic residues" evidence="3">
    <location>
        <begin position="457"/>
        <end position="569"/>
    </location>
</feature>
<sequence length="859" mass="96392">MSGAGGTNNSWTILTSEESVAETLRPSAAGAEQHGLNQTPAPAGSGGNHQPGQGAASAEGLPENCPASEDKRMLSGSDQHSSVTASLDVPSAWDHGDGVGPAEGQTENQAQLDPDPESTTESYTLLPPSPDQTPPGGAELTGEKLTKVENLHLQNEEEFQPKGEESEHHPQTANTEKRTEAGQEHDEDLQLDRSHRNKRVIGAPPHIQSSAQNLFQESDETTVKTGATGAPEERRNKPLLAALEQIGRGEEEEEEEEEEFHLPQQENSSIFSLNKCILGAVILLGFGIIFFSDMMSTLTCLTENDHAAVELKDAEPPGKRGWFHPDADTSELLNKLAEGNQQISALQAQLQAQKEELKVLKEQAAEGEKERLLWEEVEKENSRLKTETASLSVLQKENDRMKKELESVPVLQKELETLRGAGTKTILPSGDFSFSTSPPTGQPEDSSQVTAPPTDGQTRKSRDDRKEKKEPKLGKGEAKQEKKPSKERERSARKGGEQKEDKPGDEKGWKKGKHEGGTFDKRKEKWQGDEEKEGKKERGEDGKPLKEKESKKEWKKGKVNEWRDKEKRGHQGGMSHGERHKGWEAGKGETEWSRDKEGVEGSGREKWKKKGENKEEKDHPKEGRGKSERKQAEDGRSYDGERTREERKSRNEERWKKDESLSQRGKEEWKRRGEKERRRGGDESHASQNREECSYGDPKPAHSHPRPSVGQPEYWVHRRDRLRLRRRPTPPQHCHSPESCAQAERLLPVGLQEFQNLLQPYLTKAEEVGVDASKTEQLRKLAAEFFTDGVFVHDQMSFRDFVEDLGDVLEDLVEGDDEEDSDVEDEMEEFAKEVMKAFLVPGVKEKGRKMKGEWKKERG</sequence>
<protein>
    <submittedName>
        <fullName evidence="4">Transcript variant X1</fullName>
    </submittedName>
</protein>
<evidence type="ECO:0000313" key="4">
    <source>
        <dbReference type="EMBL" id="KAF7227271.1"/>
    </source>
</evidence>
<dbReference type="PANTHER" id="PTHR28638">
    <property type="entry name" value="CELL CYCLE PROGRESSION PROTEIN 1"/>
    <property type="match status" value="1"/>
</dbReference>
<feature type="compositionally biased region" description="Polar residues" evidence="3">
    <location>
        <begin position="105"/>
        <end position="123"/>
    </location>
</feature>
<evidence type="ECO:0000256" key="2">
    <source>
        <dbReference type="SAM" id="Coils"/>
    </source>
</evidence>